<evidence type="ECO:0000259" key="9">
    <source>
        <dbReference type="Pfam" id="PF23559"/>
    </source>
</evidence>
<dbReference type="AlphaFoldDB" id="A0A8X7U2G3"/>
<dbReference type="Pfam" id="PF23559">
    <property type="entry name" value="WHD_DRP"/>
    <property type="match status" value="1"/>
</dbReference>
<evidence type="ECO:0000256" key="6">
    <source>
        <dbReference type="ARBA" id="ARBA00022840"/>
    </source>
</evidence>
<dbReference type="SUPFAM" id="SSF52540">
    <property type="entry name" value="P-loop containing nucleoside triphosphate hydrolases"/>
    <property type="match status" value="1"/>
</dbReference>
<protein>
    <recommendedName>
        <fullName evidence="13">Disease resistance protein</fullName>
    </recommendedName>
</protein>
<reference evidence="11 12" key="1">
    <citation type="submission" date="2020-02" db="EMBL/GenBank/DDBJ databases">
        <authorList>
            <person name="Ma Q."/>
            <person name="Huang Y."/>
            <person name="Song X."/>
            <person name="Pei D."/>
        </authorList>
    </citation>
    <scope>NUCLEOTIDE SEQUENCE [LARGE SCALE GENOMIC DNA]</scope>
    <source>
        <strain evidence="11">Sxm20200214</strain>
        <tissue evidence="11">Leaf</tissue>
    </source>
</reference>
<dbReference type="InterPro" id="IPR058922">
    <property type="entry name" value="WHD_DRP"/>
</dbReference>
<dbReference type="InterPro" id="IPR055414">
    <property type="entry name" value="LRR_R13L4/SHOC2-like"/>
</dbReference>
<evidence type="ECO:0000313" key="12">
    <source>
        <dbReference type="Proteomes" id="UP000886595"/>
    </source>
</evidence>
<feature type="transmembrane region" description="Helical" evidence="7">
    <location>
        <begin position="986"/>
        <end position="1005"/>
    </location>
</feature>
<name>A0A8X7U2G3_BRACI</name>
<proteinExistence type="inferred from homology"/>
<dbReference type="FunFam" id="3.40.50.300:FF:001091">
    <property type="entry name" value="Probable disease resistance protein At1g61300"/>
    <property type="match status" value="1"/>
</dbReference>
<gene>
    <name evidence="11" type="ORF">Bca52824_080030</name>
</gene>
<feature type="domain" description="NB-ARC" evidence="8">
    <location>
        <begin position="296"/>
        <end position="465"/>
    </location>
</feature>
<keyword evidence="12" id="KW-1185">Reference proteome</keyword>
<dbReference type="Pfam" id="PF23598">
    <property type="entry name" value="LRR_14"/>
    <property type="match status" value="2"/>
</dbReference>
<dbReference type="SUPFAM" id="SSF52058">
    <property type="entry name" value="L domain-like"/>
    <property type="match status" value="2"/>
</dbReference>
<evidence type="ECO:0000256" key="2">
    <source>
        <dbReference type="ARBA" id="ARBA00022614"/>
    </source>
</evidence>
<dbReference type="InterPro" id="IPR002182">
    <property type="entry name" value="NB-ARC"/>
</dbReference>
<dbReference type="FunFam" id="1.10.10.10:FF:000322">
    <property type="entry name" value="Probable disease resistance protein At1g63360"/>
    <property type="match status" value="1"/>
</dbReference>
<dbReference type="InterPro" id="IPR042197">
    <property type="entry name" value="Apaf_helical"/>
</dbReference>
<dbReference type="InterPro" id="IPR032675">
    <property type="entry name" value="LRR_dom_sf"/>
</dbReference>
<dbReference type="Gene3D" id="3.40.50.300">
    <property type="entry name" value="P-loop containing nucleotide triphosphate hydrolases"/>
    <property type="match status" value="1"/>
</dbReference>
<dbReference type="Gene3D" id="1.10.10.10">
    <property type="entry name" value="Winged helix-like DNA-binding domain superfamily/Winged helix DNA-binding domain"/>
    <property type="match status" value="1"/>
</dbReference>
<dbReference type="FunFam" id="1.10.8.430:FF:000003">
    <property type="entry name" value="Probable disease resistance protein At5g66910"/>
    <property type="match status" value="1"/>
</dbReference>
<organism evidence="11 12">
    <name type="scientific">Brassica carinata</name>
    <name type="common">Ethiopian mustard</name>
    <name type="synonym">Abyssinian cabbage</name>
    <dbReference type="NCBI Taxonomy" id="52824"/>
    <lineage>
        <taxon>Eukaryota</taxon>
        <taxon>Viridiplantae</taxon>
        <taxon>Streptophyta</taxon>
        <taxon>Embryophyta</taxon>
        <taxon>Tracheophyta</taxon>
        <taxon>Spermatophyta</taxon>
        <taxon>Magnoliopsida</taxon>
        <taxon>eudicotyledons</taxon>
        <taxon>Gunneridae</taxon>
        <taxon>Pentapetalae</taxon>
        <taxon>rosids</taxon>
        <taxon>malvids</taxon>
        <taxon>Brassicales</taxon>
        <taxon>Brassicaceae</taxon>
        <taxon>Brassiceae</taxon>
        <taxon>Brassica</taxon>
    </lineage>
</organism>
<dbReference type="PANTHER" id="PTHR33463:SF220">
    <property type="entry name" value="NB-ARC DOMAIN-CONTAINING PROTEIN"/>
    <property type="match status" value="1"/>
</dbReference>
<feature type="domain" description="Disease resistance R13L4/SHOC-2-like LRR" evidence="10">
    <location>
        <begin position="692"/>
        <end position="939"/>
    </location>
</feature>
<dbReference type="GO" id="GO:0006952">
    <property type="term" value="P:defense response"/>
    <property type="evidence" value="ECO:0007669"/>
    <property type="project" value="UniProtKB-KW"/>
</dbReference>
<dbReference type="Gene3D" id="1.10.8.430">
    <property type="entry name" value="Helical domain of apoptotic protease-activating factors"/>
    <property type="match status" value="1"/>
</dbReference>
<dbReference type="InterPro" id="IPR050905">
    <property type="entry name" value="Plant_NBS-LRR"/>
</dbReference>
<evidence type="ECO:0008006" key="13">
    <source>
        <dbReference type="Google" id="ProtNLM"/>
    </source>
</evidence>
<dbReference type="SMART" id="SM00369">
    <property type="entry name" value="LRR_TYP"/>
    <property type="match status" value="4"/>
</dbReference>
<feature type="domain" description="Disease resistance R13L4/SHOC-2-like LRR" evidence="10">
    <location>
        <begin position="7"/>
        <end position="139"/>
    </location>
</feature>
<dbReference type="EMBL" id="JAAMPC010000015">
    <property type="protein sequence ID" value="KAG2260736.1"/>
    <property type="molecule type" value="Genomic_DNA"/>
</dbReference>
<keyword evidence="7" id="KW-1133">Transmembrane helix</keyword>
<dbReference type="PRINTS" id="PR00364">
    <property type="entry name" value="DISEASERSIST"/>
</dbReference>
<evidence type="ECO:0000259" key="10">
    <source>
        <dbReference type="Pfam" id="PF23598"/>
    </source>
</evidence>
<dbReference type="InterPro" id="IPR036388">
    <property type="entry name" value="WH-like_DNA-bd_sf"/>
</dbReference>
<evidence type="ECO:0000256" key="4">
    <source>
        <dbReference type="ARBA" id="ARBA00022741"/>
    </source>
</evidence>
<evidence type="ECO:0000256" key="7">
    <source>
        <dbReference type="SAM" id="Phobius"/>
    </source>
</evidence>
<keyword evidence="3" id="KW-0677">Repeat</keyword>
<comment type="caution">
    <text evidence="11">The sequence shown here is derived from an EMBL/GenBank/DDBJ whole genome shotgun (WGS) entry which is preliminary data.</text>
</comment>
<evidence type="ECO:0000313" key="11">
    <source>
        <dbReference type="EMBL" id="KAG2260736.1"/>
    </source>
</evidence>
<dbReference type="Pfam" id="PF00931">
    <property type="entry name" value="NB-ARC"/>
    <property type="match status" value="1"/>
</dbReference>
<keyword evidence="5" id="KW-0611">Plant defense</keyword>
<dbReference type="InterPro" id="IPR003591">
    <property type="entry name" value="Leu-rich_rpt_typical-subtyp"/>
</dbReference>
<comment type="similarity">
    <text evidence="1">Belongs to the disease resistance NB-LRR family.</text>
</comment>
<evidence type="ECO:0000256" key="3">
    <source>
        <dbReference type="ARBA" id="ARBA00022737"/>
    </source>
</evidence>
<dbReference type="Proteomes" id="UP000886595">
    <property type="component" value="Unassembled WGS sequence"/>
</dbReference>
<dbReference type="GO" id="GO:0043531">
    <property type="term" value="F:ADP binding"/>
    <property type="evidence" value="ECO:0007669"/>
    <property type="project" value="InterPro"/>
</dbReference>
<accession>A0A8X7U2G3</accession>
<evidence type="ECO:0000256" key="5">
    <source>
        <dbReference type="ARBA" id="ARBA00022821"/>
    </source>
</evidence>
<evidence type="ECO:0000259" key="8">
    <source>
        <dbReference type="Pfam" id="PF00931"/>
    </source>
</evidence>
<sequence>MPKLVVLDLSQNSGLDGLPEEISGLVSLKYLDLSGTAISILPVCLLKFKKLMHLYLDDMANLQSIDGISKLPSLRILSLLSNYILDPSLMELLLLEHLEVLTIKIKSDLVMEKLFLSHLARCIHKVDIRNISNLSCRMGGCNSIQISGDSDHVGSCLCGEGNHIRNLEKNLVTLEETIRVLKARRYDVLRRVQGEEGKGQQRLNEVQVWLTSVQTIENHFDDLNITRTVELQRLCLFGVWSKNLKSSFHYGRRVSLMLKEVGNLISNGVFEVVAAELPAMRCVVEERPLQPVIFGRETMLEKAWNRLMDDETQTVGLYGMGGVGKTTLLTQINNKFCDAVDGVQIVIWVVVSSDLQVEKIQDDIAEKLGLHGEEWDRKDKRHKAYDIQARMKNKKFVLLLDNIGRKVDLADIGVPFPTRENGCKVVFTTRSREVCGYMGVDDPMEVQCLTDSAAWDLFKKTVGPLTLKSHPRIPEQARKVAEICRGLPLALNVIGETMSCKRTIKEWDLAVEVLNPYAADFSGMDDQILPILKYSFDNLKGDQIKSCFQYCSLFPEDYIIEKERLIDYWICEGFIGENEDREKTVNQGYEIIATLVSSCLLLEEGSNISKVKMHDVVREMALGISSDFGKKREKCIVRAGVGLNKVPEVEKWSTVERMSLMKNKIEGISGGPECPRLTTLFLQENSAYISSGFFKHMPKLVVLDLSHNDRLSELPEEISGLVSLKYLDLSRTEIWELPAGLWKLKRLIHLYLERMRNLESINGISMLSSLRRLKLLGCYRLQFDKSWEELLVLKHLEVLTIEIGSEVDLKKLFFSQIGRRCIQKIVIRDIFYFPTVLRSLKGPCFLSLSYVAVKNCGGLKDLTLLLCAPNLIQLHLVDLEKLEEVVNIEKAKKMQVNGIIPFGKLETLVMVDLPAVKSIYWTPLPFPCLREMTIERCPSLSKLPLDSRSVAEVERFVIRYAPENWIGGVEWEDEATRLRFLPSRRIVYLLSSLSVFTISFPNILFPN</sequence>
<dbReference type="Gene3D" id="3.80.10.10">
    <property type="entry name" value="Ribonuclease Inhibitor"/>
    <property type="match status" value="2"/>
</dbReference>
<keyword evidence="7" id="KW-0812">Transmembrane</keyword>
<dbReference type="PANTHER" id="PTHR33463">
    <property type="entry name" value="NB-ARC DOMAIN-CONTAINING PROTEIN-RELATED"/>
    <property type="match status" value="1"/>
</dbReference>
<feature type="domain" description="Disease resistance protein winged helix" evidence="9">
    <location>
        <begin position="553"/>
        <end position="621"/>
    </location>
</feature>
<evidence type="ECO:0000256" key="1">
    <source>
        <dbReference type="ARBA" id="ARBA00008894"/>
    </source>
</evidence>
<dbReference type="GO" id="GO:0005524">
    <property type="term" value="F:ATP binding"/>
    <property type="evidence" value="ECO:0007669"/>
    <property type="project" value="UniProtKB-KW"/>
</dbReference>
<keyword evidence="2" id="KW-0433">Leucine-rich repeat</keyword>
<keyword evidence="6" id="KW-0067">ATP-binding</keyword>
<dbReference type="InterPro" id="IPR027417">
    <property type="entry name" value="P-loop_NTPase"/>
</dbReference>
<dbReference type="OrthoDB" id="664960at2759"/>
<keyword evidence="4" id="KW-0547">Nucleotide-binding</keyword>
<keyword evidence="7" id="KW-0472">Membrane</keyword>